<evidence type="ECO:0000313" key="2">
    <source>
        <dbReference type="EMBL" id="CAD6198395.1"/>
    </source>
</evidence>
<dbReference type="OrthoDB" id="5862640at2759"/>
<dbReference type="EMBL" id="CAJGYM010000124">
    <property type="protein sequence ID" value="CAD6198395.1"/>
    <property type="molecule type" value="Genomic_DNA"/>
</dbReference>
<feature type="transmembrane region" description="Helical" evidence="1">
    <location>
        <begin position="33"/>
        <end position="56"/>
    </location>
</feature>
<dbReference type="Gene3D" id="1.20.1070.10">
    <property type="entry name" value="Rhodopsin 7-helix transmembrane proteins"/>
    <property type="match status" value="1"/>
</dbReference>
<feature type="transmembrane region" description="Helical" evidence="1">
    <location>
        <begin position="158"/>
        <end position="180"/>
    </location>
</feature>
<feature type="transmembrane region" description="Helical" evidence="1">
    <location>
        <begin position="115"/>
        <end position="134"/>
    </location>
</feature>
<keyword evidence="1" id="KW-0472">Membrane</keyword>
<gene>
    <name evidence="2" type="ORF">CAUJ_LOCUS14301</name>
</gene>
<feature type="transmembrane region" description="Helical" evidence="1">
    <location>
        <begin position="277"/>
        <end position="298"/>
    </location>
</feature>
<feature type="transmembrane region" description="Helical" evidence="1">
    <location>
        <begin position="206"/>
        <end position="226"/>
    </location>
</feature>
<keyword evidence="1" id="KW-0812">Transmembrane</keyword>
<organism evidence="2 3">
    <name type="scientific">Caenorhabditis auriculariae</name>
    <dbReference type="NCBI Taxonomy" id="2777116"/>
    <lineage>
        <taxon>Eukaryota</taxon>
        <taxon>Metazoa</taxon>
        <taxon>Ecdysozoa</taxon>
        <taxon>Nematoda</taxon>
        <taxon>Chromadorea</taxon>
        <taxon>Rhabditida</taxon>
        <taxon>Rhabditina</taxon>
        <taxon>Rhabditomorpha</taxon>
        <taxon>Rhabditoidea</taxon>
        <taxon>Rhabditidae</taxon>
        <taxon>Peloderinae</taxon>
        <taxon>Caenorhabditis</taxon>
    </lineage>
</organism>
<keyword evidence="1" id="KW-1133">Transmembrane helix</keyword>
<name>A0A8S1HU51_9PELO</name>
<accession>A0A8S1HU51</accession>
<comment type="caution">
    <text evidence="2">The sequence shown here is derived from an EMBL/GenBank/DDBJ whole genome shotgun (WGS) entry which is preliminary data.</text>
</comment>
<feature type="transmembrane region" description="Helical" evidence="1">
    <location>
        <begin position="68"/>
        <end position="87"/>
    </location>
</feature>
<dbReference type="AlphaFoldDB" id="A0A8S1HU51"/>
<keyword evidence="3" id="KW-1185">Reference proteome</keyword>
<protein>
    <recommendedName>
        <fullName evidence="4">G-protein coupled receptors family 1 profile domain-containing protein</fullName>
    </recommendedName>
</protein>
<dbReference type="PANTHER" id="PTHR23360:SF69">
    <property type="entry name" value="G-PROTEIN COUPLED RECEPTORS FAMILY 1 PROFILE DOMAIN-CONTAINING PROTEIN-RELATED"/>
    <property type="match status" value="1"/>
</dbReference>
<sequence>MAQRIASLDNQTSGLGVGETPAMANLVSSYGTTLFMCILYTTLGSLSIITNIIHLSVYASTCEFRRKYLFFIALEIGELINAISYVLTGMGRGTELLEGSMQDPITVHQCFYTKYWPHALILGTELPAVCMIIISTERIFAVLKPGAYKRVFTGHRKFLLLMLVPLFGTVSVSIGGLSALGSERDRLIPTRHCAIINSTAKWYSTFHFLFGVTAYTMSFASTTMVWSMRKKYSSSRFGSEDKLSVVMAISASSILLVALPAIVMICIRWDVASFNDVQVALTYACPGFLSIANTIISFKFRKELRHQLLLLLGLKKQAAIIKVFSASMKTTQITRHS</sequence>
<feature type="transmembrane region" description="Helical" evidence="1">
    <location>
        <begin position="246"/>
        <end position="271"/>
    </location>
</feature>
<dbReference type="PANTHER" id="PTHR23360">
    <property type="entry name" value="G-PROTEIN COUPLED RECEPTORS FAMILY 1 PROFILE DOMAIN-CONTAINING PROTEIN-RELATED"/>
    <property type="match status" value="1"/>
</dbReference>
<dbReference type="InterPro" id="IPR047130">
    <property type="entry name" value="7TM_GPCR_Srsx_nematod"/>
</dbReference>
<dbReference type="SUPFAM" id="SSF81321">
    <property type="entry name" value="Family A G protein-coupled receptor-like"/>
    <property type="match status" value="1"/>
</dbReference>
<reference evidence="2" key="1">
    <citation type="submission" date="2020-10" db="EMBL/GenBank/DDBJ databases">
        <authorList>
            <person name="Kikuchi T."/>
        </authorList>
    </citation>
    <scope>NUCLEOTIDE SEQUENCE</scope>
    <source>
        <strain evidence="2">NKZ352</strain>
    </source>
</reference>
<proteinExistence type="predicted"/>
<evidence type="ECO:0000313" key="3">
    <source>
        <dbReference type="Proteomes" id="UP000835052"/>
    </source>
</evidence>
<evidence type="ECO:0000256" key="1">
    <source>
        <dbReference type="SAM" id="Phobius"/>
    </source>
</evidence>
<dbReference type="Proteomes" id="UP000835052">
    <property type="component" value="Unassembled WGS sequence"/>
</dbReference>
<evidence type="ECO:0008006" key="4">
    <source>
        <dbReference type="Google" id="ProtNLM"/>
    </source>
</evidence>